<dbReference type="Proteomes" id="UP000295371">
    <property type="component" value="Unassembled WGS sequence"/>
</dbReference>
<feature type="transmembrane region" description="Helical" evidence="6">
    <location>
        <begin position="341"/>
        <end position="363"/>
    </location>
</feature>
<feature type="transmembrane region" description="Helical" evidence="6">
    <location>
        <begin position="375"/>
        <end position="398"/>
    </location>
</feature>
<feature type="region of interest" description="Disordered" evidence="5">
    <location>
        <begin position="156"/>
        <end position="280"/>
    </location>
</feature>
<feature type="compositionally biased region" description="Pro residues" evidence="5">
    <location>
        <begin position="229"/>
        <end position="243"/>
    </location>
</feature>
<dbReference type="RefSeq" id="WP_133755507.1">
    <property type="nucleotide sequence ID" value="NZ_SOAW01000002.1"/>
</dbReference>
<keyword evidence="4 6" id="KW-0472">Membrane</keyword>
<evidence type="ECO:0000256" key="2">
    <source>
        <dbReference type="ARBA" id="ARBA00022692"/>
    </source>
</evidence>
<keyword evidence="9" id="KW-1185">Reference proteome</keyword>
<evidence type="ECO:0000256" key="5">
    <source>
        <dbReference type="SAM" id="MobiDB-lite"/>
    </source>
</evidence>
<evidence type="ECO:0000256" key="4">
    <source>
        <dbReference type="ARBA" id="ARBA00023136"/>
    </source>
</evidence>
<organism evidence="8 9">
    <name type="scientific">Naumannella halotolerans</name>
    <dbReference type="NCBI Taxonomy" id="993414"/>
    <lineage>
        <taxon>Bacteria</taxon>
        <taxon>Bacillati</taxon>
        <taxon>Actinomycetota</taxon>
        <taxon>Actinomycetes</taxon>
        <taxon>Propionibacteriales</taxon>
        <taxon>Propionibacteriaceae</taxon>
        <taxon>Naumannella</taxon>
    </lineage>
</organism>
<feature type="compositionally biased region" description="Low complexity" evidence="5">
    <location>
        <begin position="186"/>
        <end position="228"/>
    </location>
</feature>
<evidence type="ECO:0000313" key="9">
    <source>
        <dbReference type="Proteomes" id="UP000295371"/>
    </source>
</evidence>
<dbReference type="InterPro" id="IPR019109">
    <property type="entry name" value="MamF_MmsF"/>
</dbReference>
<feature type="transmembrane region" description="Helical" evidence="6">
    <location>
        <begin position="295"/>
        <end position="320"/>
    </location>
</feature>
<dbReference type="InterPro" id="IPR056724">
    <property type="entry name" value="DUF7822"/>
</dbReference>
<sequence>MANRSYLYAVSAVPSTPGAPGRARSVSEWNWEIPAFHLVLMTGSPRLCPSRVFDVEGEPAAALVADFATGVANFRRYLAALPQTEEVRRDAADALAALEQIAADQPSHLLLETAEIAALVLDDLEGEELAAALQLEAEVVRREIGEIDRWLRSAPTVEVSEEERPAHTGGGHWPSVLYYQLPSEPPGGTSTPATDPTGPSPTGTDPTGTYAPDTTPTTNPTGTSTPAGPTVPSPTGTPRPGPDYRPGAGSAPGAPVGVGHPGPPTQPGPAAAHPPGAPAATQLTPINTPTGELSWALGLVTLIFIPFLSSILAGLGMVLAGRGQRRYGGTAAANGRNAANWGLTYLLLTVLLIGGHFVLLAVLSRDAPIQDFYPMGIPITVWLVVTLAHLVISILGWVRAHQHRVLWVPAIPFLR</sequence>
<dbReference type="OrthoDB" id="3747410at2"/>
<keyword evidence="2 6" id="KW-0812">Transmembrane</keyword>
<comment type="subcellular location">
    <subcellularLocation>
        <location evidence="1">Membrane</location>
        <topology evidence="1">Multi-pass membrane protein</topology>
    </subcellularLocation>
</comment>
<feature type="domain" description="DUF7822" evidence="7">
    <location>
        <begin position="12"/>
        <end position="140"/>
    </location>
</feature>
<evidence type="ECO:0000259" key="7">
    <source>
        <dbReference type="Pfam" id="PF25135"/>
    </source>
</evidence>
<evidence type="ECO:0000256" key="1">
    <source>
        <dbReference type="ARBA" id="ARBA00004141"/>
    </source>
</evidence>
<evidence type="ECO:0000313" key="8">
    <source>
        <dbReference type="EMBL" id="TDT31204.1"/>
    </source>
</evidence>
<reference evidence="8 9" key="1">
    <citation type="submission" date="2019-03" db="EMBL/GenBank/DDBJ databases">
        <title>Genomic Encyclopedia of Archaeal and Bacterial Type Strains, Phase II (KMG-II): from individual species to whole genera.</title>
        <authorList>
            <person name="Goeker M."/>
        </authorList>
    </citation>
    <scope>NUCLEOTIDE SEQUENCE [LARGE SCALE GENOMIC DNA]</scope>
    <source>
        <strain evidence="8 9">DSM 24323</strain>
    </source>
</reference>
<dbReference type="AlphaFoldDB" id="A0A4R7J2A0"/>
<protein>
    <recommendedName>
        <fullName evidence="7">DUF7822 domain-containing protein</fullName>
    </recommendedName>
</protein>
<gene>
    <name evidence="8" type="ORF">CLV29_2618</name>
</gene>
<feature type="compositionally biased region" description="Low complexity" evidence="5">
    <location>
        <begin position="268"/>
        <end position="280"/>
    </location>
</feature>
<proteinExistence type="predicted"/>
<dbReference type="Pfam" id="PF09685">
    <property type="entry name" value="MamF_MmsF"/>
    <property type="match status" value="1"/>
</dbReference>
<accession>A0A4R7J2A0</accession>
<name>A0A4R7J2A0_9ACTN</name>
<evidence type="ECO:0000256" key="6">
    <source>
        <dbReference type="SAM" id="Phobius"/>
    </source>
</evidence>
<dbReference type="Pfam" id="PF25135">
    <property type="entry name" value="DUF7822"/>
    <property type="match status" value="1"/>
</dbReference>
<dbReference type="EMBL" id="SOAW01000002">
    <property type="protein sequence ID" value="TDT31204.1"/>
    <property type="molecule type" value="Genomic_DNA"/>
</dbReference>
<comment type="caution">
    <text evidence="8">The sequence shown here is derived from an EMBL/GenBank/DDBJ whole genome shotgun (WGS) entry which is preliminary data.</text>
</comment>
<evidence type="ECO:0000256" key="3">
    <source>
        <dbReference type="ARBA" id="ARBA00022989"/>
    </source>
</evidence>
<keyword evidence="3 6" id="KW-1133">Transmembrane helix</keyword>
<feature type="compositionally biased region" description="Low complexity" evidence="5">
    <location>
        <begin position="246"/>
        <end position="258"/>
    </location>
</feature>